<dbReference type="EMBL" id="DVMJ01000030">
    <property type="protein sequence ID" value="HIU13226.1"/>
    <property type="molecule type" value="Genomic_DNA"/>
</dbReference>
<keyword evidence="2" id="KW-0472">Membrane</keyword>
<reference evidence="4" key="1">
    <citation type="submission" date="2020-10" db="EMBL/GenBank/DDBJ databases">
        <authorList>
            <person name="Gilroy R."/>
        </authorList>
    </citation>
    <scope>NUCLEOTIDE SEQUENCE</scope>
    <source>
        <strain evidence="4">CHK195-11698</strain>
    </source>
</reference>
<sequence>MKTYSSGEAARHLGVSLRTVQYYDRQQIVSPSFKSEKDRRIYTEEDLKKLELAILYRELGFALKDIRNIMYSESPDTLLSEMLSSYHHHLSEDIRHKQEQLDKIELMQKKLKKEGSLAISNHQQLVMLLETKRADHRTMRLLAGYLGFLFLSFPICLSFHLPELALFLAAAGLLLLVFYHASRYRYLCPHCQRLFELPWYRDLFSLHDPKKGKYTRCPHCHQRGWMEEFGKVKSHKDSLAHLNKEDQPG</sequence>
<dbReference type="CDD" id="cd01106">
    <property type="entry name" value="HTH_TipAL-Mta"/>
    <property type="match status" value="1"/>
</dbReference>
<name>A0A9D1L0N0_9FIRM</name>
<dbReference type="InterPro" id="IPR047057">
    <property type="entry name" value="MerR_fam"/>
</dbReference>
<dbReference type="SMART" id="SM00422">
    <property type="entry name" value="HTH_MERR"/>
    <property type="match status" value="1"/>
</dbReference>
<dbReference type="Pfam" id="PF13411">
    <property type="entry name" value="MerR_1"/>
    <property type="match status" value="1"/>
</dbReference>
<dbReference type="PANTHER" id="PTHR30204">
    <property type="entry name" value="REDOX-CYCLING DRUG-SENSING TRANSCRIPTIONAL ACTIVATOR SOXR"/>
    <property type="match status" value="1"/>
</dbReference>
<evidence type="ECO:0000256" key="1">
    <source>
        <dbReference type="ARBA" id="ARBA00023125"/>
    </source>
</evidence>
<dbReference type="PANTHER" id="PTHR30204:SF96">
    <property type="entry name" value="CHROMOSOME-ANCHORING PROTEIN RACA"/>
    <property type="match status" value="1"/>
</dbReference>
<reference evidence="4" key="2">
    <citation type="journal article" date="2021" name="PeerJ">
        <title>Extensive microbial diversity within the chicken gut microbiome revealed by metagenomics and culture.</title>
        <authorList>
            <person name="Gilroy R."/>
            <person name="Ravi A."/>
            <person name="Getino M."/>
            <person name="Pursley I."/>
            <person name="Horton D.L."/>
            <person name="Alikhan N.F."/>
            <person name="Baker D."/>
            <person name="Gharbi K."/>
            <person name="Hall N."/>
            <person name="Watson M."/>
            <person name="Adriaenssens E.M."/>
            <person name="Foster-Nyarko E."/>
            <person name="Jarju S."/>
            <person name="Secka A."/>
            <person name="Antonio M."/>
            <person name="Oren A."/>
            <person name="Chaudhuri R.R."/>
            <person name="La Ragione R."/>
            <person name="Hildebrand F."/>
            <person name="Pallen M.J."/>
        </authorList>
    </citation>
    <scope>NUCLEOTIDE SEQUENCE</scope>
    <source>
        <strain evidence="4">CHK195-11698</strain>
    </source>
</reference>
<gene>
    <name evidence="4" type="ORF">IAD15_04065</name>
</gene>
<dbReference type="InterPro" id="IPR000551">
    <property type="entry name" value="MerR-type_HTH_dom"/>
</dbReference>
<dbReference type="Gene3D" id="1.10.1660.10">
    <property type="match status" value="1"/>
</dbReference>
<dbReference type="Proteomes" id="UP000824175">
    <property type="component" value="Unassembled WGS sequence"/>
</dbReference>
<dbReference type="PROSITE" id="PS50937">
    <property type="entry name" value="HTH_MERR_2"/>
    <property type="match status" value="1"/>
</dbReference>
<evidence type="ECO:0000259" key="3">
    <source>
        <dbReference type="PROSITE" id="PS50937"/>
    </source>
</evidence>
<organism evidence="4 5">
    <name type="scientific">Candidatus Fimiplasma intestinipullorum</name>
    <dbReference type="NCBI Taxonomy" id="2840825"/>
    <lineage>
        <taxon>Bacteria</taxon>
        <taxon>Bacillati</taxon>
        <taxon>Bacillota</taxon>
        <taxon>Clostridia</taxon>
        <taxon>Eubacteriales</taxon>
        <taxon>Candidatus Fimiplasma</taxon>
    </lineage>
</organism>
<keyword evidence="2" id="KW-0812">Transmembrane</keyword>
<keyword evidence="2" id="KW-1133">Transmembrane helix</keyword>
<feature type="transmembrane region" description="Helical" evidence="2">
    <location>
        <begin position="141"/>
        <end position="160"/>
    </location>
</feature>
<dbReference type="GO" id="GO:0003700">
    <property type="term" value="F:DNA-binding transcription factor activity"/>
    <property type="evidence" value="ECO:0007669"/>
    <property type="project" value="InterPro"/>
</dbReference>
<dbReference type="InterPro" id="IPR009061">
    <property type="entry name" value="DNA-bd_dom_put_sf"/>
</dbReference>
<dbReference type="AlphaFoldDB" id="A0A9D1L0N0"/>
<dbReference type="SUPFAM" id="SSF46955">
    <property type="entry name" value="Putative DNA-binding domain"/>
    <property type="match status" value="1"/>
</dbReference>
<feature type="domain" description="HTH merR-type" evidence="3">
    <location>
        <begin position="3"/>
        <end position="72"/>
    </location>
</feature>
<dbReference type="GO" id="GO:0003677">
    <property type="term" value="F:DNA binding"/>
    <property type="evidence" value="ECO:0007669"/>
    <property type="project" value="UniProtKB-KW"/>
</dbReference>
<accession>A0A9D1L0N0</accession>
<proteinExistence type="predicted"/>
<evidence type="ECO:0000256" key="2">
    <source>
        <dbReference type="SAM" id="Phobius"/>
    </source>
</evidence>
<comment type="caution">
    <text evidence="4">The sequence shown here is derived from an EMBL/GenBank/DDBJ whole genome shotgun (WGS) entry which is preliminary data.</text>
</comment>
<protein>
    <submittedName>
        <fullName evidence="4">MerR family transcriptional regulator</fullName>
    </submittedName>
</protein>
<evidence type="ECO:0000313" key="4">
    <source>
        <dbReference type="EMBL" id="HIU13226.1"/>
    </source>
</evidence>
<keyword evidence="1" id="KW-0238">DNA-binding</keyword>
<evidence type="ECO:0000313" key="5">
    <source>
        <dbReference type="Proteomes" id="UP000824175"/>
    </source>
</evidence>
<feature type="transmembrane region" description="Helical" evidence="2">
    <location>
        <begin position="166"/>
        <end position="182"/>
    </location>
</feature>